<dbReference type="AlphaFoldDB" id="A0A939DNC2"/>
<evidence type="ECO:0000313" key="3">
    <source>
        <dbReference type="Proteomes" id="UP000664654"/>
    </source>
</evidence>
<dbReference type="Proteomes" id="UP000664654">
    <property type="component" value="Unassembled WGS sequence"/>
</dbReference>
<sequence>MVNDLLFPILPKEGKPSPVQDEHKVEQVSKDARLRSLEEDEKSLTAEERQAREEEKRKQQKKMGKAEEQSAEADKPKEGENRAEPGHLDIYI</sequence>
<dbReference type="EMBL" id="JAFKCV010000003">
    <property type="protein sequence ID" value="MBN7824936.1"/>
    <property type="molecule type" value="Genomic_DNA"/>
</dbReference>
<dbReference type="RefSeq" id="WP_206573048.1">
    <property type="nucleotide sequence ID" value="NZ_JAFKCV010000003.1"/>
</dbReference>
<feature type="compositionally biased region" description="Basic and acidic residues" evidence="1">
    <location>
        <begin position="12"/>
        <end position="57"/>
    </location>
</feature>
<reference evidence="2" key="1">
    <citation type="submission" date="2021-03" db="EMBL/GenBank/DDBJ databases">
        <title>novel species isolated from a fishpond in China.</title>
        <authorList>
            <person name="Lu H."/>
            <person name="Cai Z."/>
        </authorList>
    </citation>
    <scope>NUCLEOTIDE SEQUENCE</scope>
    <source>
        <strain evidence="2">JCM 30855</strain>
    </source>
</reference>
<proteinExistence type="predicted"/>
<name>A0A939DNC2_9ALTE</name>
<feature type="region of interest" description="Disordered" evidence="1">
    <location>
        <begin position="1"/>
        <end position="92"/>
    </location>
</feature>
<evidence type="ECO:0000256" key="1">
    <source>
        <dbReference type="SAM" id="MobiDB-lite"/>
    </source>
</evidence>
<accession>A0A939DNC2</accession>
<feature type="compositionally biased region" description="Basic and acidic residues" evidence="1">
    <location>
        <begin position="64"/>
        <end position="92"/>
    </location>
</feature>
<keyword evidence="3" id="KW-1185">Reference proteome</keyword>
<evidence type="ECO:0000313" key="2">
    <source>
        <dbReference type="EMBL" id="MBN7824936.1"/>
    </source>
</evidence>
<comment type="caution">
    <text evidence="2">The sequence shown here is derived from an EMBL/GenBank/DDBJ whole genome shotgun (WGS) entry which is preliminary data.</text>
</comment>
<protein>
    <submittedName>
        <fullName evidence="2">Uncharacterized protein</fullName>
    </submittedName>
</protein>
<organism evidence="2 3">
    <name type="scientific">Bowmanella dokdonensis</name>
    <dbReference type="NCBI Taxonomy" id="751969"/>
    <lineage>
        <taxon>Bacteria</taxon>
        <taxon>Pseudomonadati</taxon>
        <taxon>Pseudomonadota</taxon>
        <taxon>Gammaproteobacteria</taxon>
        <taxon>Alteromonadales</taxon>
        <taxon>Alteromonadaceae</taxon>
        <taxon>Bowmanella</taxon>
    </lineage>
</organism>
<gene>
    <name evidence="2" type="ORF">J0A66_06825</name>
</gene>